<sequence length="70" mass="7600">MKKAKAIARIPKISAVTRTLLIDFPISVGIFILKLSSSFATVSPNIYLGMVAQISSPTRLEFSFAAQDEV</sequence>
<dbReference type="Proteomes" id="UP000004047">
    <property type="component" value="Unassembled WGS sequence"/>
</dbReference>
<protein>
    <submittedName>
        <fullName evidence="2">Uncharacterized protein</fullName>
    </submittedName>
</protein>
<accession>I4IQW8</accession>
<organism evidence="2 3">
    <name type="scientific">Microcystis aeruginosa PCC 9701</name>
    <dbReference type="NCBI Taxonomy" id="721123"/>
    <lineage>
        <taxon>Bacteria</taxon>
        <taxon>Bacillati</taxon>
        <taxon>Cyanobacteriota</taxon>
        <taxon>Cyanophyceae</taxon>
        <taxon>Oscillatoriophycideae</taxon>
        <taxon>Chroococcales</taxon>
        <taxon>Microcystaceae</taxon>
        <taxon>Microcystis</taxon>
    </lineage>
</organism>
<evidence type="ECO:0000313" key="3">
    <source>
        <dbReference type="Proteomes" id="UP000004047"/>
    </source>
</evidence>
<evidence type="ECO:0000313" key="2">
    <source>
        <dbReference type="EMBL" id="CCI36692.1"/>
    </source>
</evidence>
<dbReference type="HOGENOM" id="CLU_2753340_0_0_3"/>
<keyword evidence="1" id="KW-0472">Membrane</keyword>
<evidence type="ECO:0000256" key="1">
    <source>
        <dbReference type="SAM" id="Phobius"/>
    </source>
</evidence>
<comment type="caution">
    <text evidence="2">The sequence shown here is derived from an EMBL/GenBank/DDBJ whole genome shotgun (WGS) entry which is preliminary data.</text>
</comment>
<gene>
    <name evidence="2" type="ORF">MICAK_2640008</name>
</gene>
<dbReference type="EMBL" id="CAIQ01000184">
    <property type="protein sequence ID" value="CCI36692.1"/>
    <property type="molecule type" value="Genomic_DNA"/>
</dbReference>
<feature type="transmembrane region" description="Helical" evidence="1">
    <location>
        <begin position="20"/>
        <end position="40"/>
    </location>
</feature>
<keyword evidence="1" id="KW-1133">Transmembrane helix</keyword>
<name>I4IQW8_MICAE</name>
<proteinExistence type="predicted"/>
<reference evidence="2 3" key="1">
    <citation type="submission" date="2012-04" db="EMBL/GenBank/DDBJ databases">
        <authorList>
            <person name="Genoscope - CEA"/>
        </authorList>
    </citation>
    <scope>NUCLEOTIDE SEQUENCE [LARGE SCALE GENOMIC DNA]</scope>
    <source>
        <strain evidence="2 3">9701</strain>
    </source>
</reference>
<dbReference type="AlphaFoldDB" id="I4IQW8"/>
<keyword evidence="1" id="KW-0812">Transmembrane</keyword>